<dbReference type="PANTHER" id="PTHR15921">
    <property type="entry name" value="PRE-MRNA CLEAVAGE COMPLEX II"/>
    <property type="match status" value="1"/>
</dbReference>
<feature type="domain" description="VHS" evidence="2">
    <location>
        <begin position="47"/>
        <end position="121"/>
    </location>
</feature>
<dbReference type="InterPro" id="IPR006569">
    <property type="entry name" value="CID_dom"/>
</dbReference>
<dbReference type="Gene3D" id="1.25.40.90">
    <property type="match status" value="1"/>
</dbReference>
<evidence type="ECO:0008006" key="6">
    <source>
        <dbReference type="Google" id="ProtNLM"/>
    </source>
</evidence>
<dbReference type="PROSITE" id="PS50179">
    <property type="entry name" value="VHS"/>
    <property type="match status" value="1"/>
</dbReference>
<dbReference type="SUPFAM" id="SSF48464">
    <property type="entry name" value="ENTH/VHS domain"/>
    <property type="match status" value="1"/>
</dbReference>
<feature type="domain" description="CID" evidence="3">
    <location>
        <begin position="6"/>
        <end position="134"/>
    </location>
</feature>
<dbReference type="AlphaFoldDB" id="A0A9C7PS97"/>
<dbReference type="InterPro" id="IPR045154">
    <property type="entry name" value="PCF11-like"/>
</dbReference>
<evidence type="ECO:0000313" key="5">
    <source>
        <dbReference type="Proteomes" id="UP001061958"/>
    </source>
</evidence>
<dbReference type="GO" id="GO:0005737">
    <property type="term" value="C:cytoplasm"/>
    <property type="evidence" value="ECO:0007669"/>
    <property type="project" value="TreeGrafter"/>
</dbReference>
<evidence type="ECO:0000313" key="4">
    <source>
        <dbReference type="EMBL" id="GJQ08772.1"/>
    </source>
</evidence>
<sequence length="621" mass="70585">MDSPSAYLDASKEYSEFLLDLTFNSKPIIDNLTAIAAENKHAAAAIVKAIESRIAAVSPDKKLPTLYLLDSIVKNVGEPYRSLFEKNLQITFLSAFRAVPKAVRQSMMRLLETWPPYFGNNLISLLKVRANEVQKQIQENAKGYEAVHVNPQVLRTTAERTRHVDTKTQSYNVPYLERAQEKVPMPKPKENKVPAFVRLQQHGIMNNNSETARKMMNKQDSGGQSRMDASTELMKQLQAETQLLVDTINAQLIRGMMPMQEQLNALQALVTVILQYANFNIIAQNFVPYLQQHIDNIVNQIKTLQENQQAQEQEAVIAKAIQSLMSGYNSQLAPQNTESPLPASESKILTSYSNSESDFSSACQIQDEVITDFNLLRRIDHGFIVSKLYDDLQVVSESDGSRFATKEDLRQHLDWLFEWNKRLRARRQGGICRMWYSNVHEWIHGSASTKNSGVILSSMIFDDGSTRADAETLEQQAKNLDEEIHQTNRHGNKVFAGDCEDRCFVCGDGFEMEWDDELEALIYKDAIKEGDDELTKIFHVDCHSVWKVQGGSSNDFEDRDKNANEVKEFTLENTESRGRPTSYDLESETKAEPKKLDVSEDIPDSELNGYPQKRLRTKEVL</sequence>
<dbReference type="InterPro" id="IPR002014">
    <property type="entry name" value="VHS_dom"/>
</dbReference>
<dbReference type="GO" id="GO:0043130">
    <property type="term" value="F:ubiquitin binding"/>
    <property type="evidence" value="ECO:0007669"/>
    <property type="project" value="InterPro"/>
</dbReference>
<dbReference type="PANTHER" id="PTHR15921:SF3">
    <property type="entry name" value="PRE-MRNA CLEAVAGE COMPLEX 2 PROTEIN PCF11"/>
    <property type="match status" value="1"/>
</dbReference>
<name>A0A9C7PS97_9RHOD</name>
<accession>A0A9C7PS97</accession>
<dbReference type="EMBL" id="BQMJ01000004">
    <property type="protein sequence ID" value="GJQ08772.1"/>
    <property type="molecule type" value="Genomic_DNA"/>
</dbReference>
<reference evidence="4" key="2">
    <citation type="submission" date="2022-01" db="EMBL/GenBank/DDBJ databases">
        <authorList>
            <person name="Hirooka S."/>
            <person name="Miyagishima S.Y."/>
        </authorList>
    </citation>
    <scope>NUCLEOTIDE SEQUENCE</scope>
    <source>
        <strain evidence="4">NBRC 102759</strain>
    </source>
</reference>
<gene>
    <name evidence="4" type="ORF">GpartN1_g563.t1</name>
</gene>
<dbReference type="GO" id="GO:0006369">
    <property type="term" value="P:termination of RNA polymerase II transcription"/>
    <property type="evidence" value="ECO:0007669"/>
    <property type="project" value="InterPro"/>
</dbReference>
<dbReference type="GO" id="GO:0031124">
    <property type="term" value="P:mRNA 3'-end processing"/>
    <property type="evidence" value="ECO:0007669"/>
    <property type="project" value="InterPro"/>
</dbReference>
<dbReference type="Proteomes" id="UP001061958">
    <property type="component" value="Unassembled WGS sequence"/>
</dbReference>
<dbReference type="GO" id="GO:0003729">
    <property type="term" value="F:mRNA binding"/>
    <property type="evidence" value="ECO:0007669"/>
    <property type="project" value="InterPro"/>
</dbReference>
<dbReference type="CDD" id="cd16982">
    <property type="entry name" value="CID_Pcf11"/>
    <property type="match status" value="1"/>
</dbReference>
<dbReference type="InterPro" id="IPR008942">
    <property type="entry name" value="ENTH_VHS"/>
</dbReference>
<protein>
    <recommendedName>
        <fullName evidence="6">CID domain-containing protein</fullName>
    </recommendedName>
</protein>
<feature type="compositionally biased region" description="Basic and acidic residues" evidence="1">
    <location>
        <begin position="587"/>
        <end position="598"/>
    </location>
</feature>
<keyword evidence="5" id="KW-1185">Reference proteome</keyword>
<dbReference type="GO" id="GO:0035091">
    <property type="term" value="F:phosphatidylinositol binding"/>
    <property type="evidence" value="ECO:0007669"/>
    <property type="project" value="InterPro"/>
</dbReference>
<evidence type="ECO:0000259" key="2">
    <source>
        <dbReference type="PROSITE" id="PS50179"/>
    </source>
</evidence>
<evidence type="ECO:0000256" key="1">
    <source>
        <dbReference type="SAM" id="MobiDB-lite"/>
    </source>
</evidence>
<proteinExistence type="predicted"/>
<dbReference type="OrthoDB" id="343582at2759"/>
<evidence type="ECO:0000259" key="3">
    <source>
        <dbReference type="PROSITE" id="PS51391"/>
    </source>
</evidence>
<dbReference type="Pfam" id="PF04818">
    <property type="entry name" value="CID"/>
    <property type="match status" value="1"/>
</dbReference>
<dbReference type="PROSITE" id="PS51391">
    <property type="entry name" value="CID"/>
    <property type="match status" value="1"/>
</dbReference>
<dbReference type="GO" id="GO:0005849">
    <property type="term" value="C:mRNA cleavage factor complex"/>
    <property type="evidence" value="ECO:0007669"/>
    <property type="project" value="TreeGrafter"/>
</dbReference>
<organism evidence="4 5">
    <name type="scientific">Galdieria partita</name>
    <dbReference type="NCBI Taxonomy" id="83374"/>
    <lineage>
        <taxon>Eukaryota</taxon>
        <taxon>Rhodophyta</taxon>
        <taxon>Bangiophyceae</taxon>
        <taxon>Galdieriales</taxon>
        <taxon>Galdieriaceae</taxon>
        <taxon>Galdieria</taxon>
    </lineage>
</organism>
<comment type="caution">
    <text evidence="4">The sequence shown here is derived from an EMBL/GenBank/DDBJ whole genome shotgun (WGS) entry which is preliminary data.</text>
</comment>
<dbReference type="InterPro" id="IPR047415">
    <property type="entry name" value="Pcf11_CID"/>
</dbReference>
<reference evidence="4" key="1">
    <citation type="journal article" date="2022" name="Proc. Natl. Acad. Sci. U.S.A.">
        <title>Life cycle and functional genomics of the unicellular red alga Galdieria for elucidating algal and plant evolution and industrial use.</title>
        <authorList>
            <person name="Hirooka S."/>
            <person name="Itabashi T."/>
            <person name="Ichinose T.M."/>
            <person name="Onuma R."/>
            <person name="Fujiwara T."/>
            <person name="Yamashita S."/>
            <person name="Jong L.W."/>
            <person name="Tomita R."/>
            <person name="Iwane A.H."/>
            <person name="Miyagishima S.Y."/>
        </authorList>
    </citation>
    <scope>NUCLEOTIDE SEQUENCE</scope>
    <source>
        <strain evidence="4">NBRC 102759</strain>
    </source>
</reference>
<dbReference type="GO" id="GO:0000993">
    <property type="term" value="F:RNA polymerase II complex binding"/>
    <property type="evidence" value="ECO:0007669"/>
    <property type="project" value="InterPro"/>
</dbReference>
<dbReference type="SMART" id="SM00582">
    <property type="entry name" value="RPR"/>
    <property type="match status" value="1"/>
</dbReference>
<feature type="region of interest" description="Disordered" evidence="1">
    <location>
        <begin position="572"/>
        <end position="621"/>
    </location>
</feature>